<dbReference type="InterPro" id="IPR020581">
    <property type="entry name" value="GDC_P"/>
</dbReference>
<dbReference type="AlphaFoldDB" id="A0A7V3RGR0"/>
<dbReference type="Gene3D" id="3.40.640.10">
    <property type="entry name" value="Type I PLP-dependent aspartate aminotransferase-like (Major domain)"/>
    <property type="match status" value="1"/>
</dbReference>
<evidence type="ECO:0000256" key="3">
    <source>
        <dbReference type="ARBA" id="ARBA00023002"/>
    </source>
</evidence>
<dbReference type="NCBIfam" id="NF003346">
    <property type="entry name" value="PRK04366.1"/>
    <property type="match status" value="1"/>
</dbReference>
<accession>A0A7V3RGR0</accession>
<dbReference type="EMBL" id="DTOZ01000058">
    <property type="protein sequence ID" value="HGE77813.1"/>
    <property type="molecule type" value="Genomic_DNA"/>
</dbReference>
<evidence type="ECO:0000313" key="7">
    <source>
        <dbReference type="EMBL" id="HGE77813.1"/>
    </source>
</evidence>
<dbReference type="Gene3D" id="3.90.1150.10">
    <property type="entry name" value="Aspartate Aminotransferase, domain 1"/>
    <property type="match status" value="1"/>
</dbReference>
<name>A0A7V3RGR0_UNCW3</name>
<dbReference type="SUPFAM" id="SSF53383">
    <property type="entry name" value="PLP-dependent transferases"/>
    <property type="match status" value="1"/>
</dbReference>
<dbReference type="InterPro" id="IPR015424">
    <property type="entry name" value="PyrdxlP-dep_Trfase"/>
</dbReference>
<dbReference type="PANTHER" id="PTHR11773">
    <property type="entry name" value="GLYCINE DEHYDROGENASE, DECARBOXYLATING"/>
    <property type="match status" value="1"/>
</dbReference>
<dbReference type="Pfam" id="PF21478">
    <property type="entry name" value="GcvP2_C"/>
    <property type="match status" value="1"/>
</dbReference>
<comment type="cofactor">
    <cofactor evidence="5">
        <name>pyridoxal 5'-phosphate</name>
        <dbReference type="ChEBI" id="CHEBI:597326"/>
    </cofactor>
</comment>
<evidence type="ECO:0000256" key="1">
    <source>
        <dbReference type="ARBA" id="ARBA00003788"/>
    </source>
</evidence>
<gene>
    <name evidence="5" type="primary">gcvPB</name>
    <name evidence="7" type="ORF">ENX68_02275</name>
</gene>
<reference evidence="7" key="1">
    <citation type="journal article" date="2020" name="mSystems">
        <title>Genome- and Community-Level Interaction Insights into Carbon Utilization and Element Cycling Functions of Hydrothermarchaeota in Hydrothermal Sediment.</title>
        <authorList>
            <person name="Zhou Z."/>
            <person name="Liu Y."/>
            <person name="Xu W."/>
            <person name="Pan J."/>
            <person name="Luo Z.H."/>
            <person name="Li M."/>
        </authorList>
    </citation>
    <scope>NUCLEOTIDE SEQUENCE [LARGE SCALE GENOMIC DNA]</scope>
    <source>
        <strain evidence="7">SpSt-961</strain>
    </source>
</reference>
<dbReference type="FunFam" id="3.40.640.10:FF:000224">
    <property type="entry name" value="Probable glycine dehydrogenase (decarboxylating) subunit 2"/>
    <property type="match status" value="1"/>
</dbReference>
<dbReference type="GO" id="GO:0030170">
    <property type="term" value="F:pyridoxal phosphate binding"/>
    <property type="evidence" value="ECO:0007669"/>
    <property type="project" value="TreeGrafter"/>
</dbReference>
<dbReference type="InterPro" id="IPR015421">
    <property type="entry name" value="PyrdxlP-dep_Trfase_major"/>
</dbReference>
<evidence type="ECO:0000256" key="2">
    <source>
        <dbReference type="ARBA" id="ARBA00022898"/>
    </source>
</evidence>
<dbReference type="FunFam" id="3.90.1150.10:FF:000014">
    <property type="entry name" value="Probable glycine dehydrogenase (decarboxylating) subunit 2"/>
    <property type="match status" value="1"/>
</dbReference>
<comment type="similarity">
    <text evidence="5">Belongs to the GcvP family. C-terminal subunit subfamily.</text>
</comment>
<dbReference type="GO" id="GO:0019464">
    <property type="term" value="P:glycine decarboxylation via glycine cleavage system"/>
    <property type="evidence" value="ECO:0007669"/>
    <property type="project" value="UniProtKB-UniRule"/>
</dbReference>
<evidence type="ECO:0000256" key="4">
    <source>
        <dbReference type="ARBA" id="ARBA00049026"/>
    </source>
</evidence>
<comment type="caution">
    <text evidence="7">The sequence shown here is derived from an EMBL/GenBank/DDBJ whole genome shotgun (WGS) entry which is preliminary data.</text>
</comment>
<keyword evidence="2 5" id="KW-0663">Pyridoxal phosphate</keyword>
<dbReference type="GO" id="GO:0016594">
    <property type="term" value="F:glycine binding"/>
    <property type="evidence" value="ECO:0007669"/>
    <property type="project" value="TreeGrafter"/>
</dbReference>
<feature type="modified residue" description="N6-(pyridoxal phosphate)lysine" evidence="5">
    <location>
        <position position="263"/>
    </location>
</feature>
<dbReference type="Gene3D" id="6.20.440.10">
    <property type="match status" value="1"/>
</dbReference>
<dbReference type="GO" id="GO:0004375">
    <property type="term" value="F:glycine dehydrogenase (decarboxylating) activity"/>
    <property type="evidence" value="ECO:0007669"/>
    <property type="project" value="UniProtKB-EC"/>
</dbReference>
<protein>
    <recommendedName>
        <fullName evidence="5">Probable glycine dehydrogenase (decarboxylating) subunit 2</fullName>
        <ecNumber evidence="5">1.4.4.2</ecNumber>
    </recommendedName>
    <alternativeName>
        <fullName evidence="5">Glycine cleavage system P-protein subunit 2</fullName>
    </alternativeName>
    <alternativeName>
        <fullName evidence="5">Glycine decarboxylase subunit 2</fullName>
    </alternativeName>
    <alternativeName>
        <fullName evidence="5">Glycine dehydrogenase (aminomethyl-transferring) subunit 2</fullName>
    </alternativeName>
</protein>
<comment type="subunit">
    <text evidence="5">The glycine cleavage system is composed of four proteins: P, T, L and H. In this organism, the P 'protein' is a heterodimer of two subunits.</text>
</comment>
<dbReference type="GO" id="GO:0005829">
    <property type="term" value="C:cytosol"/>
    <property type="evidence" value="ECO:0007669"/>
    <property type="project" value="TreeGrafter"/>
</dbReference>
<sequence length="475" mass="53199">MELIFEISTPGRKGYSLPKLDVPEVELHEKFKRKEPAFLPEVSEPEIVRHFINLSILNHHVDKGFYPLGSCTMKYNPKINEETCRYPGFTNLHPLQPERTVQGALRLMYELGEYLKKIVNLDAITLQPAAGAHGEFTAISMFKAYFNKKGEPRKYILVPDSAHGTNPASVNFSGFKPITLGSDNQGLVDINKLKDLMTPEVAGLMLTNPNTLGLFEKNIKVISDIVHSKGGLLYLDGANLNALLGLVRAGDLGFDAVHFNLHKTFSTPHGGGGPGSGPVAVRKILEPFLPIPVIKVKDGSYYLDYDYPDSIGKVQSFYGNFLVMVRAYTFIRMIGEEGLCEISRSAILNANYIIQTLKDYYHLPYPGFCMHEGVLSGKNLKDYGVRTIDVAKRLLDFGFHAPTIYFPLIVSEALMIEPTESESLQTIERFIETMIQISKEAKESPEVLKSAPYNTPVRRLDEVKAAKELKLRWQK</sequence>
<dbReference type="GO" id="GO:0005960">
    <property type="term" value="C:glycine cleavage complex"/>
    <property type="evidence" value="ECO:0007669"/>
    <property type="project" value="TreeGrafter"/>
</dbReference>
<dbReference type="InterPro" id="IPR015422">
    <property type="entry name" value="PyrdxlP-dep_Trfase_small"/>
</dbReference>
<dbReference type="EC" id="1.4.4.2" evidence="5"/>
<dbReference type="InterPro" id="IPR049316">
    <property type="entry name" value="GDC-P_C"/>
</dbReference>
<proteinExistence type="inferred from homology"/>
<keyword evidence="3 5" id="KW-0560">Oxidoreductase</keyword>
<organism evidence="7">
    <name type="scientific">candidate division WOR-3 bacterium</name>
    <dbReference type="NCBI Taxonomy" id="2052148"/>
    <lineage>
        <taxon>Bacteria</taxon>
        <taxon>Bacteria division WOR-3</taxon>
    </lineage>
</organism>
<comment type="function">
    <text evidence="1 5">The glycine cleavage system catalyzes the degradation of glycine. The P protein binds the alpha-amino group of glycine through its pyridoxal phosphate cofactor; CO(2) is released and the remaining methylamine moiety is then transferred to the lipoamide cofactor of the H protein.</text>
</comment>
<dbReference type="PANTHER" id="PTHR11773:SF1">
    <property type="entry name" value="GLYCINE DEHYDROGENASE (DECARBOXYLATING), MITOCHONDRIAL"/>
    <property type="match status" value="1"/>
</dbReference>
<evidence type="ECO:0000259" key="6">
    <source>
        <dbReference type="Pfam" id="PF21478"/>
    </source>
</evidence>
<dbReference type="InterPro" id="IPR023012">
    <property type="entry name" value="GcvPB"/>
</dbReference>
<comment type="catalytic activity">
    <reaction evidence="4 5">
        <text>N(6)-[(R)-lipoyl]-L-lysyl-[glycine-cleavage complex H protein] + glycine + H(+) = N(6)-[(R)-S(8)-aminomethyldihydrolipoyl]-L-lysyl-[glycine-cleavage complex H protein] + CO2</text>
        <dbReference type="Rhea" id="RHEA:24304"/>
        <dbReference type="Rhea" id="RHEA-COMP:10494"/>
        <dbReference type="Rhea" id="RHEA-COMP:10495"/>
        <dbReference type="ChEBI" id="CHEBI:15378"/>
        <dbReference type="ChEBI" id="CHEBI:16526"/>
        <dbReference type="ChEBI" id="CHEBI:57305"/>
        <dbReference type="ChEBI" id="CHEBI:83099"/>
        <dbReference type="ChEBI" id="CHEBI:83143"/>
        <dbReference type="EC" id="1.4.4.2"/>
    </reaction>
</comment>
<evidence type="ECO:0000256" key="5">
    <source>
        <dbReference type="HAMAP-Rule" id="MF_00713"/>
    </source>
</evidence>
<feature type="domain" description="Glycine dehydrogenase C-terminal" evidence="6">
    <location>
        <begin position="343"/>
        <end position="443"/>
    </location>
</feature>
<dbReference type="HAMAP" id="MF_00713">
    <property type="entry name" value="GcvPB"/>
    <property type="match status" value="1"/>
</dbReference>